<evidence type="ECO:0000313" key="1">
    <source>
        <dbReference type="EMBL" id="NHZ44670.1"/>
    </source>
</evidence>
<dbReference type="Proteomes" id="UP000819052">
    <property type="component" value="Unassembled WGS sequence"/>
</dbReference>
<proteinExistence type="predicted"/>
<reference evidence="1 2" key="1">
    <citation type="submission" date="2019-09" db="EMBL/GenBank/DDBJ databases">
        <title>Taxonomy of Antarctic Massilia spp.: description of Massilia rubra sp. nov., Massilia aquatica sp. nov., Massilia mucilaginosa sp. nov., Massilia frigida sp. nov. isolated from streams, lakes and regoliths.</title>
        <authorList>
            <person name="Holochova P."/>
            <person name="Sedlacek I."/>
            <person name="Kralova S."/>
            <person name="Maslanova I."/>
            <person name="Busse H.-J."/>
            <person name="Stankova E."/>
            <person name="Vrbovska V."/>
            <person name="Kovarovic V."/>
            <person name="Bartak M."/>
            <person name="Svec P."/>
            <person name="Pantucek R."/>
        </authorList>
    </citation>
    <scope>NUCLEOTIDE SEQUENCE [LARGE SCALE GENOMIC DNA]</scope>
    <source>
        <strain evidence="1 2">CCM 8693</strain>
    </source>
</reference>
<organism evidence="1 2">
    <name type="scientific">Massilia aquatica</name>
    <dbReference type="NCBI Taxonomy" id="2609000"/>
    <lineage>
        <taxon>Bacteria</taxon>
        <taxon>Pseudomonadati</taxon>
        <taxon>Pseudomonadota</taxon>
        <taxon>Betaproteobacteria</taxon>
        <taxon>Burkholderiales</taxon>
        <taxon>Oxalobacteraceae</taxon>
        <taxon>Telluria group</taxon>
        <taxon>Massilia</taxon>
    </lineage>
</organism>
<sequence>MKLENAEFLTKVFLQVSADLNSVVYDDRADSGEHDPDYLKLRRGIGEVLGVLYSEVMVKVFKDFPDLTPAMLRDDYEDDEND</sequence>
<dbReference type="RefSeq" id="WP_167081543.1">
    <property type="nucleotide sequence ID" value="NZ_VVIW01000036.1"/>
</dbReference>
<evidence type="ECO:0000313" key="2">
    <source>
        <dbReference type="Proteomes" id="UP000819052"/>
    </source>
</evidence>
<dbReference type="EMBL" id="VVIW01000036">
    <property type="protein sequence ID" value="NHZ44670.1"/>
    <property type="molecule type" value="Genomic_DNA"/>
</dbReference>
<keyword evidence="2" id="KW-1185">Reference proteome</keyword>
<gene>
    <name evidence="1" type="ORF">F1609_31610</name>
</gene>
<protein>
    <submittedName>
        <fullName evidence="1">Uncharacterized protein</fullName>
    </submittedName>
</protein>
<comment type="caution">
    <text evidence="1">The sequence shown here is derived from an EMBL/GenBank/DDBJ whole genome shotgun (WGS) entry which is preliminary data.</text>
</comment>
<name>A0ABX0MJT4_9BURK</name>
<accession>A0ABX0MJT4</accession>